<reference evidence="1 2" key="1">
    <citation type="submission" date="2022-01" db="EMBL/GenBank/DDBJ databases">
        <title>Octadecabacter sp. nov., isolated from a marine alga.</title>
        <authorList>
            <person name="Jin M.S."/>
            <person name="Kim H.M."/>
            <person name="Han D.M."/>
            <person name="Jung J.J."/>
            <person name="Jeon C.O."/>
        </authorList>
    </citation>
    <scope>NUCLEOTIDE SEQUENCE [LARGE SCALE GENOMIC DNA]</scope>
    <source>
        <strain evidence="1 2">G9-8</strain>
    </source>
</reference>
<comment type="caution">
    <text evidence="1">The sequence shown here is derived from an EMBL/GenBank/DDBJ whole genome shotgun (WGS) entry which is preliminary data.</text>
</comment>
<dbReference type="Proteomes" id="UP001200557">
    <property type="component" value="Unassembled WGS sequence"/>
</dbReference>
<organism evidence="1 2">
    <name type="scientific">Octadecabacter dasysiphoniae</name>
    <dbReference type="NCBI Taxonomy" id="2909341"/>
    <lineage>
        <taxon>Bacteria</taxon>
        <taxon>Pseudomonadati</taxon>
        <taxon>Pseudomonadota</taxon>
        <taxon>Alphaproteobacteria</taxon>
        <taxon>Rhodobacterales</taxon>
        <taxon>Roseobacteraceae</taxon>
        <taxon>Octadecabacter</taxon>
    </lineage>
</organism>
<dbReference type="EMBL" id="JAKGAQ010000004">
    <property type="protein sequence ID" value="MCF2872557.1"/>
    <property type="molecule type" value="Genomic_DNA"/>
</dbReference>
<proteinExistence type="predicted"/>
<name>A0ABS9D0J6_9RHOB</name>
<evidence type="ECO:0000313" key="1">
    <source>
        <dbReference type="EMBL" id="MCF2872557.1"/>
    </source>
</evidence>
<keyword evidence="2" id="KW-1185">Reference proteome</keyword>
<gene>
    <name evidence="1" type="ORF">L0664_15885</name>
</gene>
<protein>
    <submittedName>
        <fullName evidence="1">Uncharacterized protein</fullName>
    </submittedName>
</protein>
<accession>A0ABS9D0J6</accession>
<evidence type="ECO:0000313" key="2">
    <source>
        <dbReference type="Proteomes" id="UP001200557"/>
    </source>
</evidence>
<sequence length="303" mass="31546">MNYVDKTFLALTSPVTASGVFSQEALKAIAASSYGIAMTDLIGAATPRFDKLDLAPFSGSLSTDISRDGYSVQYGGSSGSGAMALDSSVQLVWNGVITTSAAFPQATIGVEKSVPLTLAALDADIPNPAPTVPAELEAARRVALLARLAANANDANGITDQLIKDWLADNGVTDVATLLETQSVMAALSQWVLSFTPVPGTTSASQTEFPVSAAIMVRDVSTPGFRLVDLVQASQNVTARLRLDGITPKAGGDHLPRGRPVVVWVVEKTWFDDADWPGADANARIQNASAWLATSGIALAPTT</sequence>
<dbReference type="RefSeq" id="WP_235226880.1">
    <property type="nucleotide sequence ID" value="NZ_JAKGAQ010000004.1"/>
</dbReference>